<dbReference type="GO" id="GO:0004135">
    <property type="term" value="F:amylo-alpha-1,6-glucosidase activity"/>
    <property type="evidence" value="ECO:0007669"/>
    <property type="project" value="InterPro"/>
</dbReference>
<accession>A0A6P7TYJ5</accession>
<dbReference type="RefSeq" id="XP_029654327.1">
    <property type="nucleotide sequence ID" value="XM_029798467.1"/>
</dbReference>
<sequence length="200" mass="23120">MFCCDVERTLDEFSTLISDGFVPQNAEGTLNIIQDQEFRRNRSKVNISLAIMLYGPTELRKNPDLAGLRAKLEKLNEEKTSQVRDHLEHAICNCVANARYNFVAKNGMKWTKISEETPIMRLLLFPTNNDSYFMNIQNSKMSLIEEEANIFSENSKFVIDIVSEKRLYDVGCGNTSNLYRCRRILNFLHNFLSIEGYDEV</sequence>
<dbReference type="InterPro" id="IPR010401">
    <property type="entry name" value="AGL/Gdb1"/>
</dbReference>
<evidence type="ECO:0000313" key="1">
    <source>
        <dbReference type="Proteomes" id="UP000515154"/>
    </source>
</evidence>
<dbReference type="AlphaFoldDB" id="A0A6P7TYJ5"/>
<protein>
    <submittedName>
        <fullName evidence="2">Uncharacterized protein LOC115227721</fullName>
    </submittedName>
</protein>
<dbReference type="PANTHER" id="PTHR10569:SF2">
    <property type="entry name" value="GLYCOGEN DEBRANCHING ENZYME"/>
    <property type="match status" value="1"/>
</dbReference>
<gene>
    <name evidence="2" type="primary">LOC115227721</name>
</gene>
<organism evidence="1 2">
    <name type="scientific">Octopus sinensis</name>
    <name type="common">East Asian common octopus</name>
    <dbReference type="NCBI Taxonomy" id="2607531"/>
    <lineage>
        <taxon>Eukaryota</taxon>
        <taxon>Metazoa</taxon>
        <taxon>Spiralia</taxon>
        <taxon>Lophotrochozoa</taxon>
        <taxon>Mollusca</taxon>
        <taxon>Cephalopoda</taxon>
        <taxon>Coleoidea</taxon>
        <taxon>Octopodiformes</taxon>
        <taxon>Octopoda</taxon>
        <taxon>Incirrata</taxon>
        <taxon>Octopodidae</taxon>
        <taxon>Octopus</taxon>
    </lineage>
</organism>
<dbReference type="GO" id="GO:0005980">
    <property type="term" value="P:glycogen catabolic process"/>
    <property type="evidence" value="ECO:0007669"/>
    <property type="project" value="InterPro"/>
</dbReference>
<dbReference type="KEGG" id="osn:115227721"/>
<name>A0A6P7TYJ5_9MOLL</name>
<keyword evidence="1" id="KW-1185">Reference proteome</keyword>
<evidence type="ECO:0000313" key="2">
    <source>
        <dbReference type="RefSeq" id="XP_029654327.1"/>
    </source>
</evidence>
<dbReference type="PANTHER" id="PTHR10569">
    <property type="entry name" value="GLYCOGEN DEBRANCHING ENZYME"/>
    <property type="match status" value="1"/>
</dbReference>
<reference evidence="2" key="1">
    <citation type="submission" date="2025-08" db="UniProtKB">
        <authorList>
            <consortium name="RefSeq"/>
        </authorList>
    </citation>
    <scope>IDENTIFICATION</scope>
</reference>
<dbReference type="GO" id="GO:0004134">
    <property type="term" value="F:4-alpha-glucanotransferase activity"/>
    <property type="evidence" value="ECO:0007669"/>
    <property type="project" value="InterPro"/>
</dbReference>
<dbReference type="Proteomes" id="UP000515154">
    <property type="component" value="Unplaced"/>
</dbReference>
<proteinExistence type="predicted"/>